<name>A0A0G0JTJ2_9BACT</name>
<protein>
    <submittedName>
        <fullName evidence="4">Sugar transferase</fullName>
    </submittedName>
</protein>
<dbReference type="PATRIC" id="fig|1619036.3.peg.591"/>
<sequence length="307" mass="35629">MKLLVNEPQRGYLVIGLIVASNETVPSEWSSIPQANSLTALNVKNINLLVIAPQYGTDKNLAKELYPKLFEHVQILRLEQFYEEIFKRIPPFTFSESWFLSNLQEQQKKIYDRVRVLVDYIAAVLMGLIWLITFPFVAIAIKLTSSGPIFYHHTRLGRNRIPFTIYKYRTMKVLAADGSAEISGPQFAMSEDNRITKVGKFLRRTRLDEIPQFINILKNEMSLIGPRPERPEFVEQITTTMPFYPLRHLIKPGLMGWAQLHQDYYGTIEENLRKLEYDLYYIKNRGFLIDVAIILRTVNVVVGMKGR</sequence>
<proteinExistence type="inferred from homology"/>
<feature type="transmembrane region" description="Helical" evidence="2">
    <location>
        <begin position="117"/>
        <end position="141"/>
    </location>
</feature>
<gene>
    <name evidence="4" type="ORF">US58_C0022G0008</name>
</gene>
<dbReference type="InterPro" id="IPR003362">
    <property type="entry name" value="Bact_transf"/>
</dbReference>
<dbReference type="STRING" id="1619036.US58_C0022G0008"/>
<evidence type="ECO:0000313" key="4">
    <source>
        <dbReference type="EMBL" id="KKQ40259.1"/>
    </source>
</evidence>
<dbReference type="PANTHER" id="PTHR30576">
    <property type="entry name" value="COLANIC BIOSYNTHESIS UDP-GLUCOSE LIPID CARRIER TRANSFERASE"/>
    <property type="match status" value="1"/>
</dbReference>
<reference evidence="4 5" key="1">
    <citation type="journal article" date="2015" name="Nature">
        <title>rRNA introns, odd ribosomes, and small enigmatic genomes across a large radiation of phyla.</title>
        <authorList>
            <person name="Brown C.T."/>
            <person name="Hug L.A."/>
            <person name="Thomas B.C."/>
            <person name="Sharon I."/>
            <person name="Castelle C.J."/>
            <person name="Singh A."/>
            <person name="Wilkins M.J."/>
            <person name="Williams K.H."/>
            <person name="Banfield J.F."/>
        </authorList>
    </citation>
    <scope>NUCLEOTIDE SEQUENCE [LARGE SCALE GENOMIC DNA]</scope>
</reference>
<accession>A0A0G0JTJ2</accession>
<keyword evidence="2" id="KW-1133">Transmembrane helix</keyword>
<evidence type="ECO:0000259" key="3">
    <source>
        <dbReference type="Pfam" id="PF02397"/>
    </source>
</evidence>
<evidence type="ECO:0000256" key="1">
    <source>
        <dbReference type="ARBA" id="ARBA00006464"/>
    </source>
</evidence>
<evidence type="ECO:0000256" key="2">
    <source>
        <dbReference type="SAM" id="Phobius"/>
    </source>
</evidence>
<keyword evidence="2" id="KW-0812">Transmembrane</keyword>
<dbReference type="PANTHER" id="PTHR30576:SF0">
    <property type="entry name" value="UNDECAPRENYL-PHOSPHATE N-ACETYLGALACTOSAMINYL 1-PHOSPHATE TRANSFERASE-RELATED"/>
    <property type="match status" value="1"/>
</dbReference>
<organism evidence="4 5">
    <name type="scientific">Candidatus Magasanikbacteria bacterium GW2011_GWA2_37_8</name>
    <dbReference type="NCBI Taxonomy" id="1619036"/>
    <lineage>
        <taxon>Bacteria</taxon>
        <taxon>Candidatus Magasanikiibacteriota</taxon>
    </lineage>
</organism>
<dbReference type="Pfam" id="PF02397">
    <property type="entry name" value="Bac_transf"/>
    <property type="match status" value="1"/>
</dbReference>
<dbReference type="GO" id="GO:0016780">
    <property type="term" value="F:phosphotransferase activity, for other substituted phosphate groups"/>
    <property type="evidence" value="ECO:0007669"/>
    <property type="project" value="TreeGrafter"/>
</dbReference>
<comment type="similarity">
    <text evidence="1">Belongs to the bacterial sugar transferase family.</text>
</comment>
<dbReference type="EMBL" id="LBTN01000022">
    <property type="protein sequence ID" value="KKQ40259.1"/>
    <property type="molecule type" value="Genomic_DNA"/>
</dbReference>
<feature type="domain" description="Bacterial sugar transferase" evidence="3">
    <location>
        <begin position="117"/>
        <end position="302"/>
    </location>
</feature>
<comment type="caution">
    <text evidence="4">The sequence shown here is derived from an EMBL/GenBank/DDBJ whole genome shotgun (WGS) entry which is preliminary data.</text>
</comment>
<keyword evidence="4" id="KW-0808">Transferase</keyword>
<keyword evidence="2" id="KW-0472">Membrane</keyword>
<dbReference type="Proteomes" id="UP000034333">
    <property type="component" value="Unassembled WGS sequence"/>
</dbReference>
<dbReference type="AlphaFoldDB" id="A0A0G0JTJ2"/>
<evidence type="ECO:0000313" key="5">
    <source>
        <dbReference type="Proteomes" id="UP000034333"/>
    </source>
</evidence>